<feature type="region of interest" description="Disordered" evidence="1">
    <location>
        <begin position="1"/>
        <end position="23"/>
    </location>
</feature>
<evidence type="ECO:0000313" key="3">
    <source>
        <dbReference type="Proteomes" id="UP000269945"/>
    </source>
</evidence>
<feature type="region of interest" description="Disordered" evidence="1">
    <location>
        <begin position="77"/>
        <end position="107"/>
    </location>
</feature>
<organism evidence="2 3">
    <name type="scientific">Gulo gulo</name>
    <name type="common">Wolverine</name>
    <name type="synonym">Gluton</name>
    <dbReference type="NCBI Taxonomy" id="48420"/>
    <lineage>
        <taxon>Eukaryota</taxon>
        <taxon>Metazoa</taxon>
        <taxon>Chordata</taxon>
        <taxon>Craniata</taxon>
        <taxon>Vertebrata</taxon>
        <taxon>Euteleostomi</taxon>
        <taxon>Mammalia</taxon>
        <taxon>Eutheria</taxon>
        <taxon>Laurasiatheria</taxon>
        <taxon>Carnivora</taxon>
        <taxon>Caniformia</taxon>
        <taxon>Musteloidea</taxon>
        <taxon>Mustelidae</taxon>
        <taxon>Guloninae</taxon>
        <taxon>Gulo</taxon>
    </lineage>
</organism>
<feature type="non-terminal residue" evidence="2">
    <location>
        <position position="1"/>
    </location>
</feature>
<accession>A0A9X9LTV2</accession>
<dbReference type="AlphaFoldDB" id="A0A9X9LTV2"/>
<dbReference type="Proteomes" id="UP000269945">
    <property type="component" value="Unassembled WGS sequence"/>
</dbReference>
<gene>
    <name evidence="2" type="ORF">BN2614_LOCUS1</name>
</gene>
<dbReference type="EMBL" id="CYRY02016563">
    <property type="protein sequence ID" value="VCW90921.1"/>
    <property type="molecule type" value="Genomic_DNA"/>
</dbReference>
<sequence length="163" mass="17894">QFRRIPSRHNPNPLQLASGEGDSTLFTFSPCQSERPFGGEVRLELRRAANPTVPFRCLVLPRQPRTLTFKRVTAGRLEGSRCPSSGAPLGPGAAPGPPDPRSRLRSRGTRLPRALALALVTKENFRFGFPACKQLSDFLQTLESQQPAFQSKFGEAAYLGADF</sequence>
<proteinExistence type="predicted"/>
<reference evidence="2 3" key="1">
    <citation type="submission" date="2018-10" db="EMBL/GenBank/DDBJ databases">
        <authorList>
            <person name="Ekblom R."/>
            <person name="Jareborg N."/>
        </authorList>
    </citation>
    <scope>NUCLEOTIDE SEQUENCE [LARGE SCALE GENOMIC DNA]</scope>
    <source>
        <tissue evidence="2">Muscle</tissue>
    </source>
</reference>
<protein>
    <submittedName>
        <fullName evidence="2">Uncharacterized protein</fullName>
    </submittedName>
</protein>
<evidence type="ECO:0000313" key="2">
    <source>
        <dbReference type="EMBL" id="VCW90921.1"/>
    </source>
</evidence>
<keyword evidence="3" id="KW-1185">Reference proteome</keyword>
<name>A0A9X9LTV2_GULGU</name>
<feature type="compositionally biased region" description="Low complexity" evidence="1">
    <location>
        <begin position="83"/>
        <end position="92"/>
    </location>
</feature>
<comment type="caution">
    <text evidence="2">The sequence shown here is derived from an EMBL/GenBank/DDBJ whole genome shotgun (WGS) entry which is preliminary data.</text>
</comment>
<evidence type="ECO:0000256" key="1">
    <source>
        <dbReference type="SAM" id="MobiDB-lite"/>
    </source>
</evidence>